<dbReference type="EMBL" id="GIIL01008188">
    <property type="protein sequence ID" value="NOV51914.1"/>
    <property type="molecule type" value="Transcribed_RNA"/>
</dbReference>
<organism evidence="2">
    <name type="scientific">Xenopsylla cheopis</name>
    <name type="common">Oriental rat flea</name>
    <name type="synonym">Pulex cheopis</name>
    <dbReference type="NCBI Taxonomy" id="163159"/>
    <lineage>
        <taxon>Eukaryota</taxon>
        <taxon>Metazoa</taxon>
        <taxon>Ecdysozoa</taxon>
        <taxon>Arthropoda</taxon>
        <taxon>Hexapoda</taxon>
        <taxon>Insecta</taxon>
        <taxon>Pterygota</taxon>
        <taxon>Neoptera</taxon>
        <taxon>Endopterygota</taxon>
        <taxon>Siphonaptera</taxon>
        <taxon>Pulicidae</taxon>
        <taxon>Xenopsyllinae</taxon>
        <taxon>Xenopsylla</taxon>
    </lineage>
</organism>
<keyword evidence="1" id="KW-0812">Transmembrane</keyword>
<proteinExistence type="predicted"/>
<name>A0A6M2E0L7_XENCH</name>
<dbReference type="AlphaFoldDB" id="A0A6M2E0L7"/>
<accession>A0A6M2E0L7</accession>
<protein>
    <submittedName>
        <fullName evidence="2">Putative secreted protein</fullName>
    </submittedName>
</protein>
<reference evidence="2" key="1">
    <citation type="submission" date="2020-03" db="EMBL/GenBank/DDBJ databases">
        <title>Transcriptomic Profiling of the Digestive Tract of the Rat Flea, Xenopsylla cheopis, Following Blood Feeding and Infection with Yersinia pestis.</title>
        <authorList>
            <person name="Bland D.M."/>
            <person name="Martens C.A."/>
            <person name="Virtaneva K."/>
            <person name="Kanakabandi K."/>
            <person name="Long D."/>
            <person name="Rosenke R."/>
            <person name="Saturday G.A."/>
            <person name="Hoyt F.H."/>
            <person name="Bruno D.P."/>
            <person name="Ribeiro J.M.C."/>
            <person name="Hinnebusch J."/>
        </authorList>
    </citation>
    <scope>NUCLEOTIDE SEQUENCE</scope>
</reference>
<keyword evidence="1" id="KW-0472">Membrane</keyword>
<evidence type="ECO:0000313" key="2">
    <source>
        <dbReference type="EMBL" id="NOV51914.1"/>
    </source>
</evidence>
<sequence length="76" mass="8779">MYYFTQNLKVTLKHWEGMPLLLVHLLVWQLRSLLALMFRPMFVVKMIIKITWLAPHQLAACGVLCAGLTSLQSTLH</sequence>
<keyword evidence="1" id="KW-1133">Transmembrane helix</keyword>
<feature type="transmembrane region" description="Helical" evidence="1">
    <location>
        <begin position="20"/>
        <end position="38"/>
    </location>
</feature>
<evidence type="ECO:0000256" key="1">
    <source>
        <dbReference type="SAM" id="Phobius"/>
    </source>
</evidence>